<protein>
    <submittedName>
        <fullName evidence="1">Uncharacterized protein</fullName>
    </submittedName>
</protein>
<evidence type="ECO:0000313" key="1">
    <source>
        <dbReference type="EMBL" id="DAE10906.1"/>
    </source>
</evidence>
<accession>A0A8S5PVI1</accession>
<dbReference type="EMBL" id="BK015522">
    <property type="protein sequence ID" value="DAE10906.1"/>
    <property type="molecule type" value="Genomic_DNA"/>
</dbReference>
<sequence length="144" mass="16169">MMSHCLVKGKTMIAEKKKVSSFGLADLSPLGRKAVYRMSDLDPAVLQCINMSGLYRTIWNEIGEYAADRRMETVLGLEQRTEFSRDTFERESQLAEIYLIGQRAADEAVEACVKWLALECRERDTVAELADISLGLMLGENNAT</sequence>
<organism evidence="1">
    <name type="scientific">Siphoviridae sp. ctg0K17</name>
    <dbReference type="NCBI Taxonomy" id="2825600"/>
    <lineage>
        <taxon>Viruses</taxon>
        <taxon>Duplodnaviria</taxon>
        <taxon>Heunggongvirae</taxon>
        <taxon>Uroviricota</taxon>
        <taxon>Caudoviricetes</taxon>
    </lineage>
</organism>
<proteinExistence type="predicted"/>
<reference evidence="1" key="1">
    <citation type="journal article" date="2021" name="Proc. Natl. Acad. Sci. U.S.A.">
        <title>A Catalog of Tens of Thousands of Viruses from Human Metagenomes Reveals Hidden Associations with Chronic Diseases.</title>
        <authorList>
            <person name="Tisza M.J."/>
            <person name="Buck C.B."/>
        </authorList>
    </citation>
    <scope>NUCLEOTIDE SEQUENCE</scope>
    <source>
        <strain evidence="1">Ctg0K17</strain>
    </source>
</reference>
<name>A0A8S5PVI1_9CAUD</name>